<dbReference type="Proteomes" id="UP000632535">
    <property type="component" value="Unassembled WGS sequence"/>
</dbReference>
<name>A0ABQ2B9E9_9MICO</name>
<keyword evidence="2" id="KW-0472">Membrane</keyword>
<feature type="transmembrane region" description="Helical" evidence="2">
    <location>
        <begin position="42"/>
        <end position="63"/>
    </location>
</feature>
<evidence type="ECO:0000313" key="4">
    <source>
        <dbReference type="Proteomes" id="UP000632535"/>
    </source>
</evidence>
<evidence type="ECO:0000256" key="2">
    <source>
        <dbReference type="SAM" id="Phobius"/>
    </source>
</evidence>
<feature type="region of interest" description="Disordered" evidence="1">
    <location>
        <begin position="1"/>
        <end position="20"/>
    </location>
</feature>
<evidence type="ECO:0000313" key="3">
    <source>
        <dbReference type="EMBL" id="GGI09372.1"/>
    </source>
</evidence>
<organism evidence="3 4">
    <name type="scientific">Isoptericola cucumis</name>
    <dbReference type="NCBI Taxonomy" id="1776856"/>
    <lineage>
        <taxon>Bacteria</taxon>
        <taxon>Bacillati</taxon>
        <taxon>Actinomycetota</taxon>
        <taxon>Actinomycetes</taxon>
        <taxon>Micrococcales</taxon>
        <taxon>Promicromonosporaceae</taxon>
        <taxon>Isoptericola</taxon>
    </lineage>
</organism>
<keyword evidence="2" id="KW-1133">Transmembrane helix</keyword>
<feature type="compositionally biased region" description="Polar residues" evidence="1">
    <location>
        <begin position="1"/>
        <end position="14"/>
    </location>
</feature>
<dbReference type="EMBL" id="BMDG01000008">
    <property type="protein sequence ID" value="GGI09372.1"/>
    <property type="molecule type" value="Genomic_DNA"/>
</dbReference>
<accession>A0ABQ2B9E9</accession>
<comment type="caution">
    <text evidence="3">The sequence shown here is derived from an EMBL/GenBank/DDBJ whole genome shotgun (WGS) entry which is preliminary data.</text>
</comment>
<reference evidence="4" key="1">
    <citation type="journal article" date="2019" name="Int. J. Syst. Evol. Microbiol.">
        <title>The Global Catalogue of Microorganisms (GCM) 10K type strain sequencing project: providing services to taxonomists for standard genome sequencing and annotation.</title>
        <authorList>
            <consortium name="The Broad Institute Genomics Platform"/>
            <consortium name="The Broad Institute Genome Sequencing Center for Infectious Disease"/>
            <person name="Wu L."/>
            <person name="Ma J."/>
        </authorList>
    </citation>
    <scope>NUCLEOTIDE SEQUENCE [LARGE SCALE GENOMIC DNA]</scope>
    <source>
        <strain evidence="4">CCM 8653</strain>
    </source>
</reference>
<feature type="transmembrane region" description="Helical" evidence="2">
    <location>
        <begin position="190"/>
        <end position="208"/>
    </location>
</feature>
<proteinExistence type="predicted"/>
<evidence type="ECO:0000256" key="1">
    <source>
        <dbReference type="SAM" id="MobiDB-lite"/>
    </source>
</evidence>
<gene>
    <name evidence="3" type="ORF">GCM10007368_25850</name>
</gene>
<feature type="transmembrane region" description="Helical" evidence="2">
    <location>
        <begin position="248"/>
        <end position="270"/>
    </location>
</feature>
<keyword evidence="2" id="KW-0812">Transmembrane</keyword>
<protein>
    <submittedName>
        <fullName evidence="3">ABC transporter permease</fullName>
    </submittedName>
</protein>
<sequence>MGPTTVPGNASTTPRAPGRTGVTLGRVVAAEWTKLAGLRSTWWVVVGTVGTTAALAWVLGLFARSGDGRTAASLVVAGHLLAQLGPLTLGALVGAGEHSAGTATTTYTAVPRRLPVLVAQGVVTTVVTLAAAVAAVAASALVTAGTRATAGTALDLADGETVRVLAGFVLDLTGVALLGLGLGALLRRPAAALVSATLLLVVVDHLLATNPGQAADTARALLPGAGTRLLLDDAGLAALDAASLGPHLGAWGGGLVLGAWVAGVLAVAAYRLRRGDVT</sequence>
<keyword evidence="4" id="KW-1185">Reference proteome</keyword>
<feature type="transmembrane region" description="Helical" evidence="2">
    <location>
        <begin position="164"/>
        <end position="183"/>
    </location>
</feature>
<feature type="transmembrane region" description="Helical" evidence="2">
    <location>
        <begin position="122"/>
        <end position="144"/>
    </location>
</feature>